<protein>
    <recommendedName>
        <fullName evidence="4">Capsule assembly protein Wzi</fullName>
    </recommendedName>
</protein>
<dbReference type="InterPro" id="IPR038636">
    <property type="entry name" value="Wzi_sf"/>
</dbReference>
<name>A0A9D9N4X6_9BACT</name>
<proteinExistence type="predicted"/>
<feature type="chain" id="PRO_5038542563" description="Capsule assembly protein Wzi" evidence="1">
    <location>
        <begin position="20"/>
        <end position="488"/>
    </location>
</feature>
<evidence type="ECO:0000256" key="1">
    <source>
        <dbReference type="SAM" id="SignalP"/>
    </source>
</evidence>
<evidence type="ECO:0000313" key="3">
    <source>
        <dbReference type="Proteomes" id="UP000823641"/>
    </source>
</evidence>
<comment type="caution">
    <text evidence="2">The sequence shown here is derived from an EMBL/GenBank/DDBJ whole genome shotgun (WGS) entry which is preliminary data.</text>
</comment>
<reference evidence="2" key="2">
    <citation type="journal article" date="2021" name="PeerJ">
        <title>Extensive microbial diversity within the chicken gut microbiome revealed by metagenomics and culture.</title>
        <authorList>
            <person name="Gilroy R."/>
            <person name="Ravi A."/>
            <person name="Getino M."/>
            <person name="Pursley I."/>
            <person name="Horton D.L."/>
            <person name="Alikhan N.F."/>
            <person name="Baker D."/>
            <person name="Gharbi K."/>
            <person name="Hall N."/>
            <person name="Watson M."/>
            <person name="Adriaenssens E.M."/>
            <person name="Foster-Nyarko E."/>
            <person name="Jarju S."/>
            <person name="Secka A."/>
            <person name="Antonio M."/>
            <person name="Oren A."/>
            <person name="Chaudhuri R.R."/>
            <person name="La Ragione R."/>
            <person name="Hildebrand F."/>
            <person name="Pallen M.J."/>
        </authorList>
    </citation>
    <scope>NUCLEOTIDE SEQUENCE</scope>
    <source>
        <strain evidence="2">G3-3990</strain>
    </source>
</reference>
<dbReference type="EMBL" id="JADIMG010000084">
    <property type="protein sequence ID" value="MBO8460429.1"/>
    <property type="molecule type" value="Genomic_DNA"/>
</dbReference>
<evidence type="ECO:0008006" key="4">
    <source>
        <dbReference type="Google" id="ProtNLM"/>
    </source>
</evidence>
<keyword evidence="1" id="KW-0732">Signal</keyword>
<dbReference type="Gene3D" id="2.40.160.130">
    <property type="entry name" value="Capsule assembly protein Wzi"/>
    <property type="match status" value="1"/>
</dbReference>
<dbReference type="AlphaFoldDB" id="A0A9D9N4X6"/>
<sequence>MRKYLIFFCLICLHLASHAQSNPTLLHRSLYGYTDYSWETGQKDTISWGFNVFAVASSGKYAPYWLFTNYDGCPFTPYNGSTSIVIQKAYTNPNRWMDYSFKVNPMLTIDRNGFSPCFQELYFSARLLVFEITVGMKPDNYGYYEADEDITSGGLLFSHNASLIPRISVGTTDYIPIPFTFGYAEIKGGLTHGWFGNDGYVKKAFLHHKYAGLKLGGRLPVNIGYEFHHAAQWGGVSPVYGELGSSFHDFLNTFFVRSGGVMANDQINAQGNHIGSQILTADFKWKDWNVSAYWQTLSEDGPIRFLWNAMNAYDGLWGIKISNTSFPYLSTILYEFLNTTQQSGAFHDRDGIVYGGGDHYFTNGIYKNGWTYGGFTIGHPLITSPVLLSGEQISPIYNRVRAHHVGIKGDIFGYNYKAMTTFSKYYDDYQVPNGIENCAILIDVKKQFKKAWNLEFGLSLAADIGTQFGNSFGAMVSIAKRGIIWGQK</sequence>
<evidence type="ECO:0000313" key="2">
    <source>
        <dbReference type="EMBL" id="MBO8460429.1"/>
    </source>
</evidence>
<feature type="signal peptide" evidence="1">
    <location>
        <begin position="1"/>
        <end position="19"/>
    </location>
</feature>
<dbReference type="Proteomes" id="UP000823641">
    <property type="component" value="Unassembled WGS sequence"/>
</dbReference>
<organism evidence="2 3">
    <name type="scientific">Candidatus Gallipaludibacter merdavium</name>
    <dbReference type="NCBI Taxonomy" id="2840839"/>
    <lineage>
        <taxon>Bacteria</taxon>
        <taxon>Pseudomonadati</taxon>
        <taxon>Bacteroidota</taxon>
        <taxon>Bacteroidia</taxon>
        <taxon>Bacteroidales</taxon>
        <taxon>Candidatus Gallipaludibacter</taxon>
    </lineage>
</organism>
<gene>
    <name evidence="2" type="ORF">IAA73_08875</name>
</gene>
<reference evidence="2" key="1">
    <citation type="submission" date="2020-10" db="EMBL/GenBank/DDBJ databases">
        <authorList>
            <person name="Gilroy R."/>
        </authorList>
    </citation>
    <scope>NUCLEOTIDE SEQUENCE</scope>
    <source>
        <strain evidence="2">G3-3990</strain>
    </source>
</reference>
<accession>A0A9D9N4X6</accession>